<gene>
    <name evidence="2" type="ORF">BTMF_LOCUS14945</name>
</gene>
<protein>
    <submittedName>
        <fullName evidence="4">Protein TEX261</fullName>
    </submittedName>
</protein>
<dbReference type="AlphaFoldDB" id="A0A0R3RAA9"/>
<evidence type="ECO:0000256" key="1">
    <source>
        <dbReference type="SAM" id="Phobius"/>
    </source>
</evidence>
<reference evidence="2 3" key="2">
    <citation type="submission" date="2018-11" db="EMBL/GenBank/DDBJ databases">
        <authorList>
            <consortium name="Pathogen Informatics"/>
        </authorList>
    </citation>
    <scope>NUCLEOTIDE SEQUENCE [LARGE SCALE GENOMIC DNA]</scope>
</reference>
<dbReference type="Proteomes" id="UP000280834">
    <property type="component" value="Unassembled WGS sequence"/>
</dbReference>
<proteinExistence type="predicted"/>
<evidence type="ECO:0000313" key="2">
    <source>
        <dbReference type="EMBL" id="VDO51802.1"/>
    </source>
</evidence>
<reference evidence="4" key="1">
    <citation type="submission" date="2017-02" db="UniProtKB">
        <authorList>
            <consortium name="WormBaseParasite"/>
        </authorList>
    </citation>
    <scope>IDENTIFICATION</scope>
</reference>
<evidence type="ECO:0000313" key="3">
    <source>
        <dbReference type="Proteomes" id="UP000280834"/>
    </source>
</evidence>
<evidence type="ECO:0000313" key="4">
    <source>
        <dbReference type="WBParaSite" id="BTMF_0001697201-mRNA-1"/>
    </source>
</evidence>
<feature type="transmembrane region" description="Helical" evidence="1">
    <location>
        <begin position="104"/>
        <end position="122"/>
    </location>
</feature>
<dbReference type="WBParaSite" id="BTMF_0001697201-mRNA-1">
    <property type="protein sequence ID" value="BTMF_0001697201-mRNA-1"/>
    <property type="gene ID" value="BTMF_0001697201"/>
</dbReference>
<accession>A0A0R3RAA9</accession>
<organism evidence="4">
    <name type="scientific">Brugia timori</name>
    <dbReference type="NCBI Taxonomy" id="42155"/>
    <lineage>
        <taxon>Eukaryota</taxon>
        <taxon>Metazoa</taxon>
        <taxon>Ecdysozoa</taxon>
        <taxon>Nematoda</taxon>
        <taxon>Chromadorea</taxon>
        <taxon>Rhabditida</taxon>
        <taxon>Spirurina</taxon>
        <taxon>Spiruromorpha</taxon>
        <taxon>Filarioidea</taxon>
        <taxon>Onchocercidae</taxon>
        <taxon>Brugia</taxon>
    </lineage>
</organism>
<sequence length="162" mass="18496">MGKIPELLENVILTGYCTYRMLIAIHLITQNAKYASENDVYGWIENHNWPELEIASAIMAMIGLLSGQRFIFCFTVFFFILRTAINITVVTIDLYTVKLFFHYLQNSVVCFSGYLIPVMISFHPENQSVVSQVNISRPMYSTTVNGAMLSSLFKTYSRLSHS</sequence>
<keyword evidence="1" id="KW-0472">Membrane</keyword>
<keyword evidence="1" id="KW-0812">Transmembrane</keyword>
<dbReference type="EMBL" id="UZAG01021849">
    <property type="protein sequence ID" value="VDO51802.1"/>
    <property type="molecule type" value="Genomic_DNA"/>
</dbReference>
<keyword evidence="1" id="KW-1133">Transmembrane helix</keyword>
<name>A0A0R3RAA9_9BILA</name>
<feature type="transmembrane region" description="Helical" evidence="1">
    <location>
        <begin position="70"/>
        <end position="92"/>
    </location>
</feature>
<keyword evidence="3" id="KW-1185">Reference proteome</keyword>